<accession>E3DMG3</accession>
<dbReference type="STRING" id="572479.Hprae_1234"/>
<evidence type="ECO:0000256" key="1">
    <source>
        <dbReference type="ARBA" id="ARBA00009369"/>
    </source>
</evidence>
<evidence type="ECO:0000256" key="8">
    <source>
        <dbReference type="SAM" id="Phobius"/>
    </source>
</evidence>
<keyword evidence="3 5" id="KW-0133">Cell shape</keyword>
<dbReference type="InterPro" id="IPR007221">
    <property type="entry name" value="MreC"/>
</dbReference>
<dbReference type="EMBL" id="CP002175">
    <property type="protein sequence ID" value="ADO77371.1"/>
    <property type="molecule type" value="Genomic_DNA"/>
</dbReference>
<dbReference type="eggNOG" id="COG1792">
    <property type="taxonomic scope" value="Bacteria"/>
</dbReference>
<evidence type="ECO:0000256" key="4">
    <source>
        <dbReference type="ARBA" id="ARBA00032089"/>
    </source>
</evidence>
<feature type="region of interest" description="Disordered" evidence="7">
    <location>
        <begin position="282"/>
        <end position="306"/>
    </location>
</feature>
<reference evidence="11" key="1">
    <citation type="submission" date="2010-10" db="EMBL/GenBank/DDBJ databases">
        <title>The complete genome of Halanaerobium praevalens DSM 2228.</title>
        <authorList>
            <consortium name="US DOE Joint Genome Institute (JGI-PGF)"/>
            <person name="Lucas S."/>
            <person name="Copeland A."/>
            <person name="Lapidus A."/>
            <person name="Glavina del Rio T."/>
            <person name="Dalin E."/>
            <person name="Tice H."/>
            <person name="Bruce D."/>
            <person name="Goodwin L."/>
            <person name="Pitluck S."/>
            <person name="Kyrpides N."/>
            <person name="Mavromatis K."/>
            <person name="Ivanova N."/>
            <person name="Ovchinnikova G."/>
            <person name="Chertkov O."/>
            <person name="Detter J.C."/>
            <person name="Han C."/>
            <person name="Larimer F."/>
            <person name="Land M."/>
            <person name="Hauser L."/>
            <person name="Markowitz V."/>
            <person name="Cheng J.-F."/>
            <person name="Hugenholtz P."/>
            <person name="Woyke T."/>
            <person name="Wu D."/>
            <person name="Tindall B."/>
            <person name="Pomrenke H.G."/>
            <person name="Brambilla E."/>
            <person name="Klenk H.-P."/>
            <person name="Eisen J.A."/>
        </authorList>
    </citation>
    <scope>NUCLEOTIDE SEQUENCE [LARGE SCALE GENOMIC DNA]</scope>
    <source>
        <strain evidence="11">ATCC 33744 / DSM 2228 / GSL</strain>
    </source>
</reference>
<evidence type="ECO:0000313" key="11">
    <source>
        <dbReference type="Proteomes" id="UP000006866"/>
    </source>
</evidence>
<dbReference type="AlphaFoldDB" id="E3DMG3"/>
<comment type="function">
    <text evidence="5">Involved in formation and maintenance of cell shape.</text>
</comment>
<dbReference type="PIRSF" id="PIRSF038471">
    <property type="entry name" value="MreC"/>
    <property type="match status" value="1"/>
</dbReference>
<evidence type="ECO:0000256" key="5">
    <source>
        <dbReference type="PIRNR" id="PIRNR038471"/>
    </source>
</evidence>
<keyword evidence="8" id="KW-1133">Transmembrane helix</keyword>
<dbReference type="InterPro" id="IPR055342">
    <property type="entry name" value="MreC_beta-barrel_core"/>
</dbReference>
<dbReference type="NCBIfam" id="TIGR00219">
    <property type="entry name" value="mreC"/>
    <property type="match status" value="1"/>
</dbReference>
<evidence type="ECO:0000256" key="3">
    <source>
        <dbReference type="ARBA" id="ARBA00022960"/>
    </source>
</evidence>
<proteinExistence type="inferred from homology"/>
<evidence type="ECO:0000313" key="10">
    <source>
        <dbReference type="EMBL" id="ADO77371.1"/>
    </source>
</evidence>
<dbReference type="Pfam" id="PF04085">
    <property type="entry name" value="MreC"/>
    <property type="match status" value="1"/>
</dbReference>
<evidence type="ECO:0000256" key="7">
    <source>
        <dbReference type="SAM" id="MobiDB-lite"/>
    </source>
</evidence>
<protein>
    <recommendedName>
        <fullName evidence="2 5">Cell shape-determining protein MreC</fullName>
    </recommendedName>
    <alternativeName>
        <fullName evidence="4 5">Cell shape protein MreC</fullName>
    </alternativeName>
</protein>
<organism evidence="10 11">
    <name type="scientific">Halanaerobium praevalens (strain ATCC 33744 / DSM 2228 / GSL)</name>
    <dbReference type="NCBI Taxonomy" id="572479"/>
    <lineage>
        <taxon>Bacteria</taxon>
        <taxon>Bacillati</taxon>
        <taxon>Bacillota</taxon>
        <taxon>Clostridia</taxon>
        <taxon>Halanaerobiales</taxon>
        <taxon>Halanaerobiaceae</taxon>
        <taxon>Halanaerobium</taxon>
    </lineage>
</organism>
<keyword evidence="8" id="KW-0472">Membrane</keyword>
<dbReference type="HOGENOM" id="CLU_042663_1_1_9"/>
<gene>
    <name evidence="10" type="ordered locus">Hprae_1234</name>
</gene>
<keyword evidence="8" id="KW-0812">Transmembrane</keyword>
<dbReference type="InterPro" id="IPR042175">
    <property type="entry name" value="Cell/Rod_MreC_2"/>
</dbReference>
<reference evidence="10 11" key="2">
    <citation type="journal article" date="2011" name="Stand. Genomic Sci.">
        <title>Complete genome sequence of the extremely halophilic Halanaerobium praevalens type strain (GSL).</title>
        <authorList>
            <person name="Ivanova N."/>
            <person name="Sikorski J."/>
            <person name="Chertkov O."/>
            <person name="Nolan M."/>
            <person name="Lucas S."/>
            <person name="Hammon N."/>
            <person name="Deshpande S."/>
            <person name="Cheng J.F."/>
            <person name="Tapia R."/>
            <person name="Han C."/>
            <person name="Goodwin L."/>
            <person name="Pitluck S."/>
            <person name="Huntemann M."/>
            <person name="Liolios K."/>
            <person name="Pagani I."/>
            <person name="Mavromatis K."/>
            <person name="Ovchinikova G."/>
            <person name="Pati A."/>
            <person name="Chen A."/>
            <person name="Palaniappan K."/>
            <person name="Land M."/>
            <person name="Hauser L."/>
            <person name="Brambilla E.M."/>
            <person name="Kannan K.P."/>
            <person name="Rohde M."/>
            <person name="Tindall B.J."/>
            <person name="Goker M."/>
            <person name="Detter J.C."/>
            <person name="Woyke T."/>
            <person name="Bristow J."/>
            <person name="Eisen J.A."/>
            <person name="Markowitz V."/>
            <person name="Hugenholtz P."/>
            <person name="Kyrpides N.C."/>
            <person name="Klenk H.P."/>
            <person name="Lapidus A."/>
        </authorList>
    </citation>
    <scope>NUCLEOTIDE SEQUENCE [LARGE SCALE GENOMIC DNA]</scope>
    <source>
        <strain evidence="11">ATCC 33744 / DSM 2228 / GSL</strain>
    </source>
</reference>
<feature type="compositionally biased region" description="Basic and acidic residues" evidence="7">
    <location>
        <begin position="297"/>
        <end position="306"/>
    </location>
</feature>
<dbReference type="Gene3D" id="2.40.10.340">
    <property type="entry name" value="Rod shape-determining protein MreC, domain 1"/>
    <property type="match status" value="1"/>
</dbReference>
<feature type="domain" description="Rod shape-determining protein MreC beta-barrel core" evidence="9">
    <location>
        <begin position="122"/>
        <end position="272"/>
    </location>
</feature>
<keyword evidence="6" id="KW-0175">Coiled coil</keyword>
<name>E3DMG3_HALPG</name>
<feature type="transmembrane region" description="Helical" evidence="8">
    <location>
        <begin position="7"/>
        <end position="26"/>
    </location>
</feature>
<dbReference type="Gene3D" id="2.40.10.350">
    <property type="entry name" value="Rod shape-determining protein MreC, domain 2"/>
    <property type="match status" value="1"/>
</dbReference>
<sequence>MFDFSRNTLIIAVIIFCVLFFSLINIKGIDIPLINWLSNLIYNTITPILNLLESIFENIKDFFVTLFSIDEINRELTNLRQENNTLTRQIHFLENINSENKRLRKLLHFKEKVDYELLGAEVIANSPSIWDKSITINRGTADGLQKRMPVITYSGYLVGRLEKVGKNAAQVRLITDREFVVGAIIARADSREIALVRGSGRSDQANIMDNIAWDAEIEKGDLVLTSGLSNNFPSGLKIGKVKDIEADNYGLSQKSKVNLFINKTTLEEVMVITNFKTKAENKVNPKKDINSNEESEKDAKIGENKD</sequence>
<dbReference type="KEGG" id="hpk:Hprae_1234"/>
<dbReference type="PANTHER" id="PTHR34138:SF1">
    <property type="entry name" value="CELL SHAPE-DETERMINING PROTEIN MREC"/>
    <property type="match status" value="1"/>
</dbReference>
<evidence type="ECO:0000259" key="9">
    <source>
        <dbReference type="Pfam" id="PF04085"/>
    </source>
</evidence>
<dbReference type="PANTHER" id="PTHR34138">
    <property type="entry name" value="CELL SHAPE-DETERMINING PROTEIN MREC"/>
    <property type="match status" value="1"/>
</dbReference>
<evidence type="ECO:0000256" key="2">
    <source>
        <dbReference type="ARBA" id="ARBA00013855"/>
    </source>
</evidence>
<feature type="coiled-coil region" evidence="6">
    <location>
        <begin position="69"/>
        <end position="113"/>
    </location>
</feature>
<dbReference type="GO" id="GO:0008360">
    <property type="term" value="P:regulation of cell shape"/>
    <property type="evidence" value="ECO:0007669"/>
    <property type="project" value="UniProtKB-KW"/>
</dbReference>
<keyword evidence="11" id="KW-1185">Reference proteome</keyword>
<dbReference type="Proteomes" id="UP000006866">
    <property type="component" value="Chromosome"/>
</dbReference>
<dbReference type="OrthoDB" id="9792313at2"/>
<dbReference type="InterPro" id="IPR042177">
    <property type="entry name" value="Cell/Rod_1"/>
</dbReference>
<evidence type="ECO:0000256" key="6">
    <source>
        <dbReference type="SAM" id="Coils"/>
    </source>
</evidence>
<dbReference type="PATRIC" id="fig|572479.3.peg.1247"/>
<dbReference type="GO" id="GO:0005886">
    <property type="term" value="C:plasma membrane"/>
    <property type="evidence" value="ECO:0007669"/>
    <property type="project" value="TreeGrafter"/>
</dbReference>
<comment type="similarity">
    <text evidence="1 5">Belongs to the MreC family.</text>
</comment>